<keyword evidence="7" id="KW-0963">Cytoplasm</keyword>
<dbReference type="InterPro" id="IPR009022">
    <property type="entry name" value="EFG_III"/>
</dbReference>
<dbReference type="CDD" id="cd16262">
    <property type="entry name" value="EFG_III"/>
    <property type="match status" value="1"/>
</dbReference>
<evidence type="ECO:0000256" key="1">
    <source>
        <dbReference type="ARBA" id="ARBA00005870"/>
    </source>
</evidence>
<dbReference type="CDD" id="cd01886">
    <property type="entry name" value="EF-G"/>
    <property type="match status" value="1"/>
</dbReference>
<dbReference type="InterPro" id="IPR041095">
    <property type="entry name" value="EFG_II"/>
</dbReference>
<evidence type="ECO:0000256" key="5">
    <source>
        <dbReference type="ARBA" id="ARBA00023134"/>
    </source>
</evidence>
<dbReference type="GO" id="GO:0003746">
    <property type="term" value="F:translation elongation factor activity"/>
    <property type="evidence" value="ECO:0007669"/>
    <property type="project" value="UniProtKB-KW"/>
</dbReference>
<evidence type="ECO:0000256" key="7">
    <source>
        <dbReference type="HAMAP-Rule" id="MF_00054"/>
    </source>
</evidence>
<comment type="similarity">
    <text evidence="1 7">Belongs to the TRAFAC class translation factor GTPase superfamily. Classic translation factor GTPase family. EF-G/EF-2 subfamily.</text>
</comment>
<comment type="subcellular location">
    <subcellularLocation>
        <location evidence="7">Cytoplasm</location>
    </subcellularLocation>
</comment>
<feature type="domain" description="Tr-type G" evidence="9">
    <location>
        <begin position="10"/>
        <end position="286"/>
    </location>
</feature>
<reference evidence="10 11" key="1">
    <citation type="submission" date="2024-06" db="EMBL/GenBank/DDBJ databases">
        <title>The Natural Products Discovery Center: Release of the First 8490 Sequenced Strains for Exploring Actinobacteria Biosynthetic Diversity.</title>
        <authorList>
            <person name="Kalkreuter E."/>
            <person name="Kautsar S.A."/>
            <person name="Yang D."/>
            <person name="Bader C.D."/>
            <person name="Teijaro C.N."/>
            <person name="Fluegel L."/>
            <person name="Davis C.M."/>
            <person name="Simpson J.R."/>
            <person name="Lauterbach L."/>
            <person name="Steele A.D."/>
            <person name="Gui C."/>
            <person name="Meng S."/>
            <person name="Li G."/>
            <person name="Viehrig K."/>
            <person name="Ye F."/>
            <person name="Su P."/>
            <person name="Kiefer A.F."/>
            <person name="Nichols A."/>
            <person name="Cepeda A.J."/>
            <person name="Yan W."/>
            <person name="Fan B."/>
            <person name="Jiang Y."/>
            <person name="Adhikari A."/>
            <person name="Zheng C.-J."/>
            <person name="Schuster L."/>
            <person name="Cowan T.M."/>
            <person name="Smanski M.J."/>
            <person name="Chevrette M.G."/>
            <person name="De Carvalho L.P.S."/>
            <person name="Shen B."/>
        </authorList>
    </citation>
    <scope>NUCLEOTIDE SEQUENCE [LARGE SCALE GENOMIC DNA]</scope>
    <source>
        <strain evidence="10 11">NPDC050100</strain>
    </source>
</reference>
<dbReference type="InterPro" id="IPR035647">
    <property type="entry name" value="EFG_III/V"/>
</dbReference>
<keyword evidence="2 7" id="KW-0547">Nucleotide-binding</keyword>
<dbReference type="PROSITE" id="PS00301">
    <property type="entry name" value="G_TR_1"/>
    <property type="match status" value="1"/>
</dbReference>
<dbReference type="NCBIfam" id="TIGR00484">
    <property type="entry name" value="EF-G"/>
    <property type="match status" value="1"/>
</dbReference>
<dbReference type="SUPFAM" id="SSF50447">
    <property type="entry name" value="Translation proteins"/>
    <property type="match status" value="1"/>
</dbReference>
<dbReference type="Pfam" id="PF03764">
    <property type="entry name" value="EFG_IV"/>
    <property type="match status" value="1"/>
</dbReference>
<keyword evidence="5 7" id="KW-0342">GTP-binding</keyword>
<evidence type="ECO:0000256" key="6">
    <source>
        <dbReference type="ARBA" id="ARBA00024731"/>
    </source>
</evidence>
<evidence type="ECO:0000256" key="3">
    <source>
        <dbReference type="ARBA" id="ARBA00022768"/>
    </source>
</evidence>
<dbReference type="SMART" id="SM00889">
    <property type="entry name" value="EFG_IV"/>
    <property type="match status" value="1"/>
</dbReference>
<evidence type="ECO:0000256" key="2">
    <source>
        <dbReference type="ARBA" id="ARBA00022741"/>
    </source>
</evidence>
<dbReference type="InterPro" id="IPR005517">
    <property type="entry name" value="Transl_elong_EFG/EF2_IV"/>
</dbReference>
<proteinExistence type="inferred from homology"/>
<keyword evidence="3 7" id="KW-0251">Elongation factor</keyword>
<dbReference type="InterPro" id="IPR031157">
    <property type="entry name" value="G_TR_CS"/>
</dbReference>
<dbReference type="InterPro" id="IPR027417">
    <property type="entry name" value="P-loop_NTPase"/>
</dbReference>
<dbReference type="NCBIfam" id="NF009379">
    <property type="entry name" value="PRK12740.1-3"/>
    <property type="match status" value="1"/>
</dbReference>
<dbReference type="PANTHER" id="PTHR43261:SF1">
    <property type="entry name" value="RIBOSOME-RELEASING FACTOR 2, MITOCHONDRIAL"/>
    <property type="match status" value="1"/>
</dbReference>
<dbReference type="InterPro" id="IPR047872">
    <property type="entry name" value="EFG_IV"/>
</dbReference>
<dbReference type="SUPFAM" id="SSF52540">
    <property type="entry name" value="P-loop containing nucleoside triphosphate hydrolases"/>
    <property type="match status" value="1"/>
</dbReference>
<dbReference type="InterPro" id="IPR014721">
    <property type="entry name" value="Ribsml_uS5_D2-typ_fold_subgr"/>
</dbReference>
<dbReference type="CDD" id="cd03713">
    <property type="entry name" value="EFG_mtEFG_C"/>
    <property type="match status" value="1"/>
</dbReference>
<dbReference type="InterPro" id="IPR000640">
    <property type="entry name" value="EFG_V-like"/>
</dbReference>
<protein>
    <recommendedName>
        <fullName evidence="7 8">Elongation factor G</fullName>
        <shortName evidence="7">EF-G</shortName>
    </recommendedName>
</protein>
<evidence type="ECO:0000313" key="11">
    <source>
        <dbReference type="Proteomes" id="UP001551675"/>
    </source>
</evidence>
<evidence type="ECO:0000259" key="9">
    <source>
        <dbReference type="PROSITE" id="PS51722"/>
    </source>
</evidence>
<comment type="function">
    <text evidence="6 7">Catalyzes the GTP-dependent ribosomal translocation step during translation elongation. During this step, the ribosome changes from the pre-translocational (PRE) to the post-translocational (POST) state as the newly formed A-site-bound peptidyl-tRNA and P-site-bound deacylated tRNA move to the P and E sites, respectively. Catalyzes the coordinated movement of the two tRNA molecules, the mRNA and conformational changes in the ribosome.</text>
</comment>
<dbReference type="Gene3D" id="2.40.30.10">
    <property type="entry name" value="Translation factors"/>
    <property type="match status" value="1"/>
</dbReference>
<dbReference type="InterPro" id="IPR053905">
    <property type="entry name" value="EF-G-like_DII"/>
</dbReference>
<feature type="binding site" evidence="7">
    <location>
        <begin position="137"/>
        <end position="140"/>
    </location>
    <ligand>
        <name>GTP</name>
        <dbReference type="ChEBI" id="CHEBI:37565"/>
    </ligand>
</feature>
<dbReference type="Gene3D" id="3.30.230.10">
    <property type="match status" value="1"/>
</dbReference>
<feature type="binding site" evidence="7">
    <location>
        <begin position="19"/>
        <end position="26"/>
    </location>
    <ligand>
        <name>GTP</name>
        <dbReference type="ChEBI" id="CHEBI:37565"/>
    </ligand>
</feature>
<dbReference type="SMART" id="SM00838">
    <property type="entry name" value="EFG_C"/>
    <property type="match status" value="1"/>
</dbReference>
<dbReference type="NCBIfam" id="TIGR00231">
    <property type="entry name" value="small_GTP"/>
    <property type="match status" value="1"/>
</dbReference>
<sequence length="699" mass="76849">MATTTALELAKVRNIGIMAHIDAGKTTTTERILFYTGINYKIGEVHDGAATMDWMEQEQERGITITSAATTCSWLDHTINIIDTPGHVDFTVEVERSLRVLDGAVAVFDAVAGVEPQSETVWRQADRYGVPRICFVNKMDRVGAEFHRCVDMIVSRLGATPLVVQLPWGVEADFKGVIDLVKMKGLLYPAEAAKGEMYDVVDIPADHADVAREWRDKLIETVSEHDEELMELYLEGIEPTEEQLVAAIRRTTLSSALNPVLCGTAFKNKGVQPLLDAIVAYLPAPTDIPAFEGHAVGNEEEVVERHADVNEPFSALAFKIMSDQHLGRLTYIRVYSGTLETGTGVINSVKGKKERIGKIYQMHANKREERSSAHAGQIVAVMGLKDTTTGDTLCDPANPVVLESMTFPAPVINVAIEPKTKGDQEKLSTAIQRLAEEDPSFQVRRDEETGQTVIWGMGELHLEILVDRMRREFKVEANVGRPQVAYRETIRRKVEKVEYTHKKQTGGSGQFARVIIDLEPLGDGNDGYEFQNKVSGGRIPREYIPSVDAGAQEAAEFGVLAGYPMVGVKVTLQDGAFHEVDSSEMAFKIAGSMAFKEAARKADAVILEPMMAVEVTTPEDYMGDVIGDLNGRRGQIQAMEDRTGAKVIKALVPLSEMFGYVGDLRSKTQGRAVYSMQFDSYAEVPPGIAKEIVAKARGE</sequence>
<dbReference type="PRINTS" id="PR00315">
    <property type="entry name" value="ELONGATNFCT"/>
</dbReference>
<dbReference type="Proteomes" id="UP001551675">
    <property type="component" value="Unassembled WGS sequence"/>
</dbReference>
<feature type="binding site" evidence="7">
    <location>
        <begin position="83"/>
        <end position="87"/>
    </location>
    <ligand>
        <name>GTP</name>
        <dbReference type="ChEBI" id="CHEBI:37565"/>
    </ligand>
</feature>
<dbReference type="InterPro" id="IPR000795">
    <property type="entry name" value="T_Tr_GTP-bd_dom"/>
</dbReference>
<gene>
    <name evidence="7 10" type="primary">fusA</name>
    <name evidence="10" type="ORF">AB0I59_00680</name>
</gene>
<dbReference type="Pfam" id="PF00009">
    <property type="entry name" value="GTP_EFTU"/>
    <property type="match status" value="1"/>
</dbReference>
<dbReference type="Pfam" id="PF14492">
    <property type="entry name" value="EFG_III"/>
    <property type="match status" value="1"/>
</dbReference>
<dbReference type="PANTHER" id="PTHR43261">
    <property type="entry name" value="TRANSLATION ELONGATION FACTOR G-RELATED"/>
    <property type="match status" value="1"/>
</dbReference>
<keyword evidence="4 7" id="KW-0648">Protein biosynthesis</keyword>
<dbReference type="HAMAP" id="MF_00054_B">
    <property type="entry name" value="EF_G_EF_2_B"/>
    <property type="match status" value="1"/>
</dbReference>
<dbReference type="CDD" id="cd01434">
    <property type="entry name" value="EFG_mtEFG1_IV"/>
    <property type="match status" value="1"/>
</dbReference>
<dbReference type="Gene3D" id="3.30.70.870">
    <property type="entry name" value="Elongation Factor G (Translational Gtpase), domain 3"/>
    <property type="match status" value="1"/>
</dbReference>
<dbReference type="CDD" id="cd04088">
    <property type="entry name" value="EFG_mtEFG_II"/>
    <property type="match status" value="1"/>
</dbReference>
<organism evidence="10 11">
    <name type="scientific">Microtetraspora glauca</name>
    <dbReference type="NCBI Taxonomy" id="1996"/>
    <lineage>
        <taxon>Bacteria</taxon>
        <taxon>Bacillati</taxon>
        <taxon>Actinomycetota</taxon>
        <taxon>Actinomycetes</taxon>
        <taxon>Streptosporangiales</taxon>
        <taxon>Streptosporangiaceae</taxon>
        <taxon>Microtetraspora</taxon>
    </lineage>
</organism>
<dbReference type="NCBIfam" id="NF009381">
    <property type="entry name" value="PRK12740.1-5"/>
    <property type="match status" value="1"/>
</dbReference>
<comment type="caution">
    <text evidence="10">The sequence shown here is derived from an EMBL/GenBank/DDBJ whole genome shotgun (WGS) entry which is preliminary data.</text>
</comment>
<dbReference type="InterPro" id="IPR004540">
    <property type="entry name" value="Transl_elong_EFG/EF2"/>
</dbReference>
<accession>A0ABV3G673</accession>
<dbReference type="SUPFAM" id="SSF54980">
    <property type="entry name" value="EF-G C-terminal domain-like"/>
    <property type="match status" value="2"/>
</dbReference>
<dbReference type="Pfam" id="PF22042">
    <property type="entry name" value="EF-G_D2"/>
    <property type="match status" value="1"/>
</dbReference>
<dbReference type="InterPro" id="IPR035649">
    <property type="entry name" value="EFG_V"/>
</dbReference>
<dbReference type="InterPro" id="IPR009000">
    <property type="entry name" value="Transl_B-barrel_sf"/>
</dbReference>
<dbReference type="Gene3D" id="3.30.70.240">
    <property type="match status" value="1"/>
</dbReference>
<dbReference type="PROSITE" id="PS51722">
    <property type="entry name" value="G_TR_2"/>
    <property type="match status" value="1"/>
</dbReference>
<dbReference type="EMBL" id="JBFALK010000001">
    <property type="protein sequence ID" value="MEV0967117.1"/>
    <property type="molecule type" value="Genomic_DNA"/>
</dbReference>
<evidence type="ECO:0000256" key="4">
    <source>
        <dbReference type="ARBA" id="ARBA00022917"/>
    </source>
</evidence>
<dbReference type="InterPro" id="IPR005225">
    <property type="entry name" value="Small_GTP-bd"/>
</dbReference>
<dbReference type="Pfam" id="PF00679">
    <property type="entry name" value="EFG_C"/>
    <property type="match status" value="1"/>
</dbReference>
<keyword evidence="11" id="KW-1185">Reference proteome</keyword>
<dbReference type="SUPFAM" id="SSF54211">
    <property type="entry name" value="Ribosomal protein S5 domain 2-like"/>
    <property type="match status" value="1"/>
</dbReference>
<name>A0ABV3G673_MICGL</name>
<evidence type="ECO:0000313" key="10">
    <source>
        <dbReference type="EMBL" id="MEV0967117.1"/>
    </source>
</evidence>
<evidence type="ECO:0000256" key="8">
    <source>
        <dbReference type="NCBIfam" id="TIGR00484"/>
    </source>
</evidence>
<dbReference type="Gene3D" id="3.40.50.300">
    <property type="entry name" value="P-loop containing nucleotide triphosphate hydrolases"/>
    <property type="match status" value="1"/>
</dbReference>
<dbReference type="InterPro" id="IPR020568">
    <property type="entry name" value="Ribosomal_Su5_D2-typ_SF"/>
</dbReference>